<organism evidence="3 4">
    <name type="scientific">Dendrobium catenatum</name>
    <dbReference type="NCBI Taxonomy" id="906689"/>
    <lineage>
        <taxon>Eukaryota</taxon>
        <taxon>Viridiplantae</taxon>
        <taxon>Streptophyta</taxon>
        <taxon>Embryophyta</taxon>
        <taxon>Tracheophyta</taxon>
        <taxon>Spermatophyta</taxon>
        <taxon>Magnoliopsida</taxon>
        <taxon>Liliopsida</taxon>
        <taxon>Asparagales</taxon>
        <taxon>Orchidaceae</taxon>
        <taxon>Epidendroideae</taxon>
        <taxon>Malaxideae</taxon>
        <taxon>Dendrobiinae</taxon>
        <taxon>Dendrobium</taxon>
    </lineage>
</organism>
<reference evidence="3 4" key="2">
    <citation type="journal article" date="2017" name="Nature">
        <title>The Apostasia genome and the evolution of orchids.</title>
        <authorList>
            <person name="Zhang G.Q."/>
            <person name="Liu K.W."/>
            <person name="Li Z."/>
            <person name="Lohaus R."/>
            <person name="Hsiao Y.Y."/>
            <person name="Niu S.C."/>
            <person name="Wang J.Y."/>
            <person name="Lin Y.C."/>
            <person name="Xu Q."/>
            <person name="Chen L.J."/>
            <person name="Yoshida K."/>
            <person name="Fujiwara S."/>
            <person name="Wang Z.W."/>
            <person name="Zhang Y.Q."/>
            <person name="Mitsuda N."/>
            <person name="Wang M."/>
            <person name="Liu G.H."/>
            <person name="Pecoraro L."/>
            <person name="Huang H.X."/>
            <person name="Xiao X.J."/>
            <person name="Lin M."/>
            <person name="Wu X.Y."/>
            <person name="Wu W.L."/>
            <person name="Chen Y.Y."/>
            <person name="Chang S.B."/>
            <person name="Sakamoto S."/>
            <person name="Ohme-Takagi M."/>
            <person name="Yagi M."/>
            <person name="Zeng S.J."/>
            <person name="Shen C.Y."/>
            <person name="Yeh C.M."/>
            <person name="Luo Y.B."/>
            <person name="Tsai W.C."/>
            <person name="Van de Peer Y."/>
            <person name="Liu Z.J."/>
        </authorList>
    </citation>
    <scope>NUCLEOTIDE SEQUENCE [LARGE SCALE GENOMIC DNA]</scope>
    <source>
        <tissue evidence="3">The whole plant</tissue>
    </source>
</reference>
<protein>
    <submittedName>
        <fullName evidence="3">Uncharacterized protein</fullName>
    </submittedName>
</protein>
<dbReference type="Proteomes" id="UP000233837">
    <property type="component" value="Unassembled WGS sequence"/>
</dbReference>
<evidence type="ECO:0000313" key="4">
    <source>
        <dbReference type="Proteomes" id="UP000233837"/>
    </source>
</evidence>
<accession>A0A2I0X7L2</accession>
<evidence type="ECO:0000256" key="1">
    <source>
        <dbReference type="SAM" id="Phobius"/>
    </source>
</evidence>
<dbReference type="AlphaFoldDB" id="A0A2I0X7L2"/>
<evidence type="ECO:0000256" key="2">
    <source>
        <dbReference type="SAM" id="SignalP"/>
    </source>
</evidence>
<feature type="chain" id="PRO_5014132123" evidence="2">
    <location>
        <begin position="19"/>
        <end position="89"/>
    </location>
</feature>
<dbReference type="EMBL" id="KZ502071">
    <property type="protein sequence ID" value="PKU83886.1"/>
    <property type="molecule type" value="Genomic_DNA"/>
</dbReference>
<proteinExistence type="predicted"/>
<keyword evidence="1" id="KW-0472">Membrane</keyword>
<keyword evidence="1" id="KW-0812">Transmembrane</keyword>
<keyword evidence="1" id="KW-1133">Transmembrane helix</keyword>
<dbReference type="InterPro" id="IPR009606">
    <property type="entry name" value="DEAL/Modifying_wall_lignin1/2"/>
</dbReference>
<feature type="transmembrane region" description="Helical" evidence="1">
    <location>
        <begin position="42"/>
        <end position="60"/>
    </location>
</feature>
<sequence>MVTFVITFLLLLDGFVLNDQKGMQNMCLGDYCHILKPRVFFGGAFLWLASVSLGIIYYLALQKPKSSHPWDPPHNQRIALVQPHIPLRT</sequence>
<feature type="signal peptide" evidence="2">
    <location>
        <begin position="1"/>
        <end position="18"/>
    </location>
</feature>
<gene>
    <name evidence="3" type="ORF">MA16_Dca024366</name>
</gene>
<name>A0A2I0X7L2_9ASPA</name>
<reference evidence="3 4" key="1">
    <citation type="journal article" date="2016" name="Sci. Rep.">
        <title>The Dendrobium catenatum Lindl. genome sequence provides insights into polysaccharide synthase, floral development and adaptive evolution.</title>
        <authorList>
            <person name="Zhang G.Q."/>
            <person name="Xu Q."/>
            <person name="Bian C."/>
            <person name="Tsai W.C."/>
            <person name="Yeh C.M."/>
            <person name="Liu K.W."/>
            <person name="Yoshida K."/>
            <person name="Zhang L.S."/>
            <person name="Chang S.B."/>
            <person name="Chen F."/>
            <person name="Shi Y."/>
            <person name="Su Y.Y."/>
            <person name="Zhang Y.Q."/>
            <person name="Chen L.J."/>
            <person name="Yin Y."/>
            <person name="Lin M."/>
            <person name="Huang H."/>
            <person name="Deng H."/>
            <person name="Wang Z.W."/>
            <person name="Zhu S.L."/>
            <person name="Zhao X."/>
            <person name="Deng C."/>
            <person name="Niu S.C."/>
            <person name="Huang J."/>
            <person name="Wang M."/>
            <person name="Liu G.H."/>
            <person name="Yang H.J."/>
            <person name="Xiao X.J."/>
            <person name="Hsiao Y.Y."/>
            <person name="Wu W.L."/>
            <person name="Chen Y.Y."/>
            <person name="Mitsuda N."/>
            <person name="Ohme-Takagi M."/>
            <person name="Luo Y.B."/>
            <person name="Van de Peer Y."/>
            <person name="Liu Z.J."/>
        </authorList>
    </citation>
    <scope>NUCLEOTIDE SEQUENCE [LARGE SCALE GENOMIC DNA]</scope>
    <source>
        <tissue evidence="3">The whole plant</tissue>
    </source>
</reference>
<dbReference type="Pfam" id="PF06749">
    <property type="entry name" value="DUF1218"/>
    <property type="match status" value="1"/>
</dbReference>
<evidence type="ECO:0000313" key="3">
    <source>
        <dbReference type="EMBL" id="PKU83886.1"/>
    </source>
</evidence>
<keyword evidence="2" id="KW-0732">Signal</keyword>
<keyword evidence="4" id="KW-1185">Reference proteome</keyword>